<gene>
    <name evidence="2" type="ORF">METZ01_LOCUS402879</name>
</gene>
<dbReference type="EMBL" id="UINC01154633">
    <property type="protein sequence ID" value="SVD50025.1"/>
    <property type="molecule type" value="Genomic_DNA"/>
</dbReference>
<name>A0A382VVH2_9ZZZZ</name>
<keyword evidence="1" id="KW-1133">Transmembrane helix</keyword>
<organism evidence="2">
    <name type="scientific">marine metagenome</name>
    <dbReference type="NCBI Taxonomy" id="408172"/>
    <lineage>
        <taxon>unclassified sequences</taxon>
        <taxon>metagenomes</taxon>
        <taxon>ecological metagenomes</taxon>
    </lineage>
</organism>
<feature type="transmembrane region" description="Helical" evidence="1">
    <location>
        <begin position="12"/>
        <end position="29"/>
    </location>
</feature>
<evidence type="ECO:0000256" key="1">
    <source>
        <dbReference type="SAM" id="Phobius"/>
    </source>
</evidence>
<reference evidence="2" key="1">
    <citation type="submission" date="2018-05" db="EMBL/GenBank/DDBJ databases">
        <authorList>
            <person name="Lanie J.A."/>
            <person name="Ng W.-L."/>
            <person name="Kazmierczak K.M."/>
            <person name="Andrzejewski T.M."/>
            <person name="Davidsen T.M."/>
            <person name="Wayne K.J."/>
            <person name="Tettelin H."/>
            <person name="Glass J.I."/>
            <person name="Rusch D."/>
            <person name="Podicherti R."/>
            <person name="Tsui H.-C.T."/>
            <person name="Winkler M.E."/>
        </authorList>
    </citation>
    <scope>NUCLEOTIDE SEQUENCE</scope>
</reference>
<proteinExistence type="predicted"/>
<sequence>MNELFTMDEFMMMGLVLFSSFWIFLFNYRQDNKDKYAGNKWLIVLDLCINMGMSTTGYLLISIVFTNVPQLAEFKAYRYPIGYLFGLTSNVSIPIVLKWFQAQITKKLNEAGKK</sequence>
<feature type="transmembrane region" description="Helical" evidence="1">
    <location>
        <begin position="81"/>
        <end position="100"/>
    </location>
</feature>
<evidence type="ECO:0000313" key="2">
    <source>
        <dbReference type="EMBL" id="SVD50025.1"/>
    </source>
</evidence>
<accession>A0A382VVH2</accession>
<keyword evidence="1" id="KW-0472">Membrane</keyword>
<dbReference type="AlphaFoldDB" id="A0A382VVH2"/>
<protein>
    <submittedName>
        <fullName evidence="2">Uncharacterized protein</fullName>
    </submittedName>
</protein>
<feature type="transmembrane region" description="Helical" evidence="1">
    <location>
        <begin position="41"/>
        <end position="61"/>
    </location>
</feature>
<keyword evidence="1" id="KW-0812">Transmembrane</keyword>